<name>A0A0F9XV14_9ZZZZ</name>
<reference evidence="1" key="1">
    <citation type="journal article" date="2015" name="Nature">
        <title>Complex archaea that bridge the gap between prokaryotes and eukaryotes.</title>
        <authorList>
            <person name="Spang A."/>
            <person name="Saw J.H."/>
            <person name="Jorgensen S.L."/>
            <person name="Zaremba-Niedzwiedzka K."/>
            <person name="Martijn J."/>
            <person name="Lind A.E."/>
            <person name="van Eijk R."/>
            <person name="Schleper C."/>
            <person name="Guy L."/>
            <person name="Ettema T.J."/>
        </authorList>
    </citation>
    <scope>NUCLEOTIDE SEQUENCE</scope>
</reference>
<dbReference type="EMBL" id="LAZR01000066">
    <property type="protein sequence ID" value="KKN96163.1"/>
    <property type="molecule type" value="Genomic_DNA"/>
</dbReference>
<protein>
    <submittedName>
        <fullName evidence="1">Uncharacterized protein</fullName>
    </submittedName>
</protein>
<sequence>MELAYRLKSNAAAITSSSRALAKGGTVVVWRHGEDRWAPLCVSLSRNSIEQGQL</sequence>
<accession>A0A0F9XV14</accession>
<proteinExistence type="predicted"/>
<organism evidence="1">
    <name type="scientific">marine sediment metagenome</name>
    <dbReference type="NCBI Taxonomy" id="412755"/>
    <lineage>
        <taxon>unclassified sequences</taxon>
        <taxon>metagenomes</taxon>
        <taxon>ecological metagenomes</taxon>
    </lineage>
</organism>
<gene>
    <name evidence="1" type="ORF">LCGC14_0170930</name>
</gene>
<dbReference type="AlphaFoldDB" id="A0A0F9XV14"/>
<evidence type="ECO:0000313" key="1">
    <source>
        <dbReference type="EMBL" id="KKN96163.1"/>
    </source>
</evidence>
<comment type="caution">
    <text evidence="1">The sequence shown here is derived from an EMBL/GenBank/DDBJ whole genome shotgun (WGS) entry which is preliminary data.</text>
</comment>